<dbReference type="GO" id="GO:0003677">
    <property type="term" value="F:DNA binding"/>
    <property type="evidence" value="ECO:0007669"/>
    <property type="project" value="UniProtKB-KW"/>
</dbReference>
<dbReference type="Pfam" id="PF01381">
    <property type="entry name" value="HTH_3"/>
    <property type="match status" value="1"/>
</dbReference>
<evidence type="ECO:0000259" key="1">
    <source>
        <dbReference type="PROSITE" id="PS50943"/>
    </source>
</evidence>
<dbReference type="RefSeq" id="WP_014546009.1">
    <property type="nucleotide sequence ID" value="NC_013410.1"/>
</dbReference>
<sequence>MDKKITSVSELLKDMGIDDDARKGVDKEIENHILGKNLMILRMKNNLSQAEMAKKIGVSQPCISRLEYASNDQIRLGDLNKYVAALGYETTLIISKPQNIAQKIKNTYNQLSALLTELQKYAVDDEAILQGIAKFELEATHNMLNLASALIESSSSKLKKIHPQQETQIILDDSIVESKKKNLAFAQVKEVGGMADFLILLQFIFTLQKTTHRLYF</sequence>
<evidence type="ECO:0000313" key="3">
    <source>
        <dbReference type="EMBL" id="ADL25006.1"/>
    </source>
</evidence>
<dbReference type="KEGG" id="fsu:Fisuc_1295"/>
<dbReference type="EMBL" id="CP002158">
    <property type="protein sequence ID" value="ADL25006.1"/>
    <property type="molecule type" value="Genomic_DNA"/>
</dbReference>
<dbReference type="KEGG" id="fsc:FSU_1762"/>
<keyword evidence="5" id="KW-1185">Reference proteome</keyword>
<dbReference type="EMBL" id="CP001792">
    <property type="protein sequence ID" value="ACX74895.1"/>
    <property type="molecule type" value="Genomic_DNA"/>
</dbReference>
<dbReference type="Proteomes" id="UP000000517">
    <property type="component" value="Chromosome"/>
</dbReference>
<dbReference type="eggNOG" id="COG1396">
    <property type="taxonomic scope" value="Bacteria"/>
</dbReference>
<reference evidence="2 5" key="1">
    <citation type="submission" date="2009-10" db="EMBL/GenBank/DDBJ databases">
        <title>Complete sequence of Fibrobacter succinogenes subsp. succinogenes S85.</title>
        <authorList>
            <consortium name="US DOE Joint Genome Institute"/>
            <person name="Lucas S."/>
            <person name="Copeland A."/>
            <person name="Lapidus A."/>
            <person name="Glavina del Rio T."/>
            <person name="Tice H."/>
            <person name="Bruce D."/>
            <person name="Goodwin L."/>
            <person name="Pitluck S."/>
            <person name="Chertkov O."/>
            <person name="Detter J.C."/>
            <person name="Han C."/>
            <person name="Tapia R."/>
            <person name="Larimer F."/>
            <person name="Land M."/>
            <person name="Hauser L."/>
            <person name="Kyrpides N."/>
            <person name="Mikhailova N."/>
            <person name="Weimer P.J."/>
            <person name="Stevenson D.M."/>
            <person name="Boyum J."/>
            <person name="Brumm P.I."/>
            <person name="Mead D."/>
        </authorList>
    </citation>
    <scope>NUCLEOTIDE SEQUENCE [LARGE SCALE GENOMIC DNA]</scope>
    <source>
        <strain evidence="5">ATCC 19169 / S85</strain>
        <strain evidence="2">S85</strain>
    </source>
</reference>
<dbReference type="InterPro" id="IPR010982">
    <property type="entry name" value="Lambda_DNA-bd_dom_sf"/>
</dbReference>
<dbReference type="SMART" id="SM00530">
    <property type="entry name" value="HTH_XRE"/>
    <property type="match status" value="1"/>
</dbReference>
<dbReference type="PROSITE" id="PS50943">
    <property type="entry name" value="HTH_CROC1"/>
    <property type="match status" value="1"/>
</dbReference>
<feature type="domain" description="HTH cro/C1-type" evidence="1">
    <location>
        <begin position="41"/>
        <end position="93"/>
    </location>
</feature>
<proteinExistence type="predicted"/>
<dbReference type="InterPro" id="IPR001387">
    <property type="entry name" value="Cro/C1-type_HTH"/>
</dbReference>
<evidence type="ECO:0000313" key="5">
    <source>
        <dbReference type="Proteomes" id="UP000001497"/>
    </source>
</evidence>
<gene>
    <name evidence="2" type="ordered locus">Fisuc_1295</name>
    <name evidence="3" type="ordered locus">FSU_1762</name>
</gene>
<protein>
    <submittedName>
        <fullName evidence="3">DNA-binding protein</fullName>
    </submittedName>
    <submittedName>
        <fullName evidence="2">Transcriptional regulator, XRE family</fullName>
    </submittedName>
</protein>
<reference evidence="4" key="2">
    <citation type="submission" date="2010-08" db="EMBL/GenBank/DDBJ databases">
        <title>Complete sequence of Fibrobacter succinogenes subsp. succinogenes S85.</title>
        <authorList>
            <person name="Durkin A.S."/>
            <person name="Nelson K.E."/>
            <person name="Morrison M."/>
            <person name="Forsberg C.W."/>
            <person name="Wilson D.B."/>
            <person name="Russell J.B."/>
            <person name="Cann I.K.O."/>
            <person name="Mackie R.I."/>
            <person name="White B.A."/>
        </authorList>
    </citation>
    <scope>NUCLEOTIDE SEQUENCE [LARGE SCALE GENOMIC DNA]</scope>
    <source>
        <strain evidence="4">ATCC 19169 / S85</strain>
    </source>
</reference>
<evidence type="ECO:0000313" key="2">
    <source>
        <dbReference type="EMBL" id="ACX74895.1"/>
    </source>
</evidence>
<dbReference type="SUPFAM" id="SSF47413">
    <property type="entry name" value="lambda repressor-like DNA-binding domains"/>
    <property type="match status" value="1"/>
</dbReference>
<dbReference type="Proteomes" id="UP000001497">
    <property type="component" value="Chromosome"/>
</dbReference>
<dbReference type="HOGENOM" id="CLU_1276092_0_0_0"/>
<organism evidence="3 4">
    <name type="scientific">Fibrobacter succinogenes (strain ATCC 19169 / S85)</name>
    <dbReference type="NCBI Taxonomy" id="59374"/>
    <lineage>
        <taxon>Bacteria</taxon>
        <taxon>Pseudomonadati</taxon>
        <taxon>Fibrobacterota</taxon>
        <taxon>Fibrobacteria</taxon>
        <taxon>Fibrobacterales</taxon>
        <taxon>Fibrobacteraceae</taxon>
        <taxon>Fibrobacter</taxon>
    </lineage>
</organism>
<accession>C9RQQ9</accession>
<dbReference type="Gene3D" id="1.10.260.40">
    <property type="entry name" value="lambda repressor-like DNA-binding domains"/>
    <property type="match status" value="1"/>
</dbReference>
<reference evidence="3" key="3">
    <citation type="submission" date="2010-08" db="EMBL/GenBank/DDBJ databases">
        <authorList>
            <person name="Durkin A.S."/>
            <person name="Nelson K.E."/>
            <person name="Morrison M."/>
            <person name="Forsberg C.W."/>
            <person name="Wilson D.B."/>
            <person name="Russell J.B."/>
            <person name="Cann I.K.O."/>
            <person name="Mackie R.I."/>
            <person name="White B.A."/>
        </authorList>
    </citation>
    <scope>NUCLEOTIDE SEQUENCE</scope>
    <source>
        <strain evidence="3">S85</strain>
    </source>
</reference>
<name>C9RQQ9_FIBSS</name>
<keyword evidence="3" id="KW-0238">DNA-binding</keyword>
<dbReference type="AlphaFoldDB" id="C9RQQ9"/>
<dbReference type="OrthoDB" id="9781721at2"/>
<dbReference type="CDD" id="cd00093">
    <property type="entry name" value="HTH_XRE"/>
    <property type="match status" value="1"/>
</dbReference>
<evidence type="ECO:0000313" key="4">
    <source>
        <dbReference type="Proteomes" id="UP000000517"/>
    </source>
</evidence>